<accession>A0A516G6E6</accession>
<feature type="region of interest" description="Disordered" evidence="1">
    <location>
        <begin position="94"/>
        <end position="122"/>
    </location>
</feature>
<evidence type="ECO:0000313" key="2">
    <source>
        <dbReference type="EMBL" id="QDO87042.1"/>
    </source>
</evidence>
<name>A0A516G6E6_9MICO</name>
<gene>
    <name evidence="2" type="ORF">FNH13_00835</name>
</gene>
<proteinExistence type="predicted"/>
<dbReference type="EMBL" id="CP041616">
    <property type="protein sequence ID" value="QDO87042.1"/>
    <property type="molecule type" value="Genomic_DNA"/>
</dbReference>
<keyword evidence="3" id="KW-1185">Reference proteome</keyword>
<evidence type="ECO:0000256" key="1">
    <source>
        <dbReference type="SAM" id="MobiDB-lite"/>
    </source>
</evidence>
<dbReference type="AlphaFoldDB" id="A0A516G6E6"/>
<feature type="region of interest" description="Disordered" evidence="1">
    <location>
        <begin position="1"/>
        <end position="22"/>
    </location>
</feature>
<evidence type="ECO:0000313" key="3">
    <source>
        <dbReference type="Proteomes" id="UP000315395"/>
    </source>
</evidence>
<dbReference type="Proteomes" id="UP000315395">
    <property type="component" value="Chromosome"/>
</dbReference>
<dbReference type="KEGG" id="orz:FNH13_00835"/>
<dbReference type="OrthoDB" id="4871073at2"/>
<sequence>MTDDGGGITYDGVDPGPEVGERYNQDLDACTLEAGPLPTYQPLSDAEIRAYFALNLEVAACLEAEGITVPEPPSEDVFVEAHRAAAVGTNVETWNPHAAVPPDQGPRMLEKCPEPTLEDLVG</sequence>
<reference evidence="2 3" key="1">
    <citation type="submission" date="2019-07" db="EMBL/GenBank/DDBJ databases">
        <title>complete genome sequencing of Ornithinimicrobium sp. H23M54.</title>
        <authorList>
            <person name="Bae J.-W."/>
            <person name="Lee S.-Y."/>
        </authorList>
    </citation>
    <scope>NUCLEOTIDE SEQUENCE [LARGE SCALE GENOMIC DNA]</scope>
    <source>
        <strain evidence="2 3">H23M54</strain>
    </source>
</reference>
<dbReference type="RefSeq" id="WP_114905512.1">
    <property type="nucleotide sequence ID" value="NZ_CP041616.1"/>
</dbReference>
<organism evidence="2 3">
    <name type="scientific">Ornithinimicrobium ciconiae</name>
    <dbReference type="NCBI Taxonomy" id="2594265"/>
    <lineage>
        <taxon>Bacteria</taxon>
        <taxon>Bacillati</taxon>
        <taxon>Actinomycetota</taxon>
        <taxon>Actinomycetes</taxon>
        <taxon>Micrococcales</taxon>
        <taxon>Ornithinimicrobiaceae</taxon>
        <taxon>Ornithinimicrobium</taxon>
    </lineage>
</organism>
<protein>
    <submittedName>
        <fullName evidence="2">Uncharacterized protein</fullName>
    </submittedName>
</protein>